<dbReference type="Proteomes" id="UP000199584">
    <property type="component" value="Unassembled WGS sequence"/>
</dbReference>
<sequence length="147" mass="16104">MIRVVKTTFRTSKRELDRLFAEFITSPSIMVMGSKYLPLHHFPQTGVPFIFYFPGQIHKLHLHLISYIAFSLAAKSLVTLSSDTASRQLHGSPRCAHPDQPKTLTTIVSVILHPIYPLSATPLICSRIALAAAAGSGAPVIGRPITM</sequence>
<evidence type="ECO:0000313" key="1">
    <source>
        <dbReference type="EMBL" id="SFR09192.1"/>
    </source>
</evidence>
<reference evidence="2" key="1">
    <citation type="submission" date="2016-10" db="EMBL/GenBank/DDBJ databases">
        <authorList>
            <person name="Varghese N."/>
            <person name="Submissions S."/>
        </authorList>
    </citation>
    <scope>NUCLEOTIDE SEQUENCE [LARGE SCALE GENOMIC DNA]</scope>
    <source>
        <strain evidence="2">DSM 3669</strain>
    </source>
</reference>
<evidence type="ECO:0000313" key="2">
    <source>
        <dbReference type="Proteomes" id="UP000199584"/>
    </source>
</evidence>
<organism evidence="1 2">
    <name type="scientific">Desulfoscipio geothermicus DSM 3669</name>
    <dbReference type="NCBI Taxonomy" id="1121426"/>
    <lineage>
        <taxon>Bacteria</taxon>
        <taxon>Bacillati</taxon>
        <taxon>Bacillota</taxon>
        <taxon>Clostridia</taxon>
        <taxon>Eubacteriales</taxon>
        <taxon>Desulfallaceae</taxon>
        <taxon>Desulfoscipio</taxon>
    </lineage>
</organism>
<accession>A0A1I6DV16</accession>
<name>A0A1I6DV16_9FIRM</name>
<protein>
    <submittedName>
        <fullName evidence="1">Uncharacterized protein</fullName>
    </submittedName>
</protein>
<gene>
    <name evidence="1" type="ORF">SAMN05660706_11826</name>
</gene>
<keyword evidence="2" id="KW-1185">Reference proteome</keyword>
<dbReference type="AlphaFoldDB" id="A0A1I6DV16"/>
<proteinExistence type="predicted"/>
<dbReference type="EMBL" id="FOYM01000018">
    <property type="protein sequence ID" value="SFR09192.1"/>
    <property type="molecule type" value="Genomic_DNA"/>
</dbReference>